<evidence type="ECO:0000256" key="1">
    <source>
        <dbReference type="SAM" id="MobiDB-lite"/>
    </source>
</evidence>
<dbReference type="SUPFAM" id="SSF52266">
    <property type="entry name" value="SGNH hydrolase"/>
    <property type="match status" value="1"/>
</dbReference>
<dbReference type="InterPro" id="IPR036514">
    <property type="entry name" value="SGNH_hydro_sf"/>
</dbReference>
<sequence>MARNRRIPGHSLRYNFSIPLTRRLAGLSYVGHAARLRLLLQRIRRGEAVVVGGLGGSITAGQGVGLSWTRGWLGHLAAWMNAAAPPLAATAARCGGAAAGDTSVRAAAGEAGSREALTGADADGGAAPGRQLLLRPALTRHVVHSGAVPGTQSSYVSACLAQHLPPAPDLVLVEFAVNDPPAPSPAYADPSRRAFERLLRKLLVLPSRPAVVLVNMYAHNAPAPDGSGCCKFWNNAERDFTELAAHYGLPSVSLKAAVWADTAANTSGSEALAAGALFNAGRYHPGPGGHVVAFELLLTLLQELAAADWRMAAAAAAAAAARQHHDGASSTSTSSISSGSGSAEQQQAHDAAAVQAEAELRAAFEAEAARPLPPPLGAENWEPERGSTCIIQQEFHALVVGSGQEPGPGLQQGATAAVATATAATAAAAPAAAPEGWQWTDEGRGKWGFVATEAGRQLRIRVRTELDGPRRDRGDVVAQLVYLRGYDGMGAATLTCEYGCSCGGGGADSADSAEAAAAAAAPWRLVVDGYAGERQVTVAATADFTVSQAADCVLLLTTLGPAPPTGGSQQSDAEVQRRRRFGTPGSKFKVMGILLGEDPAAAAAAGAGGRRGGGGLVDAFLRPESLVSAAVARNATLQAAVGAAEAAGGRR</sequence>
<dbReference type="CDD" id="cd00229">
    <property type="entry name" value="SGNH_hydrolase"/>
    <property type="match status" value="1"/>
</dbReference>
<protein>
    <recommendedName>
        <fullName evidence="4">SGNH hydrolase-type esterase domain-containing protein</fullName>
    </recommendedName>
</protein>
<reference evidence="2" key="1">
    <citation type="journal article" date="2020" name="bioRxiv">
        <title>Comparative genomics of Chlamydomonas.</title>
        <authorList>
            <person name="Craig R.J."/>
            <person name="Hasan A.R."/>
            <person name="Ness R.W."/>
            <person name="Keightley P.D."/>
        </authorList>
    </citation>
    <scope>NUCLEOTIDE SEQUENCE</scope>
    <source>
        <strain evidence="2">SAG 7.73</strain>
    </source>
</reference>
<keyword evidence="3" id="KW-1185">Reference proteome</keyword>
<gene>
    <name evidence="2" type="ORF">HXX76_016004</name>
</gene>
<proteinExistence type="predicted"/>
<dbReference type="AlphaFoldDB" id="A0A835SLA0"/>
<comment type="caution">
    <text evidence="2">The sequence shown here is derived from an EMBL/GenBank/DDBJ whole genome shotgun (WGS) entry which is preliminary data.</text>
</comment>
<dbReference type="OrthoDB" id="544608at2759"/>
<dbReference type="Gene3D" id="3.40.50.1110">
    <property type="entry name" value="SGNH hydrolase"/>
    <property type="match status" value="1"/>
</dbReference>
<evidence type="ECO:0000313" key="3">
    <source>
        <dbReference type="Proteomes" id="UP000650467"/>
    </source>
</evidence>
<feature type="region of interest" description="Disordered" evidence="1">
    <location>
        <begin position="325"/>
        <end position="354"/>
    </location>
</feature>
<accession>A0A835SLA0</accession>
<evidence type="ECO:0000313" key="2">
    <source>
        <dbReference type="EMBL" id="KAG2422480.1"/>
    </source>
</evidence>
<evidence type="ECO:0008006" key="4">
    <source>
        <dbReference type="Google" id="ProtNLM"/>
    </source>
</evidence>
<dbReference type="PANTHER" id="PTHR34407:SF1">
    <property type="entry name" value="SGNH HYDROLASE-TYPE ESTERASE DOMAIN-CONTAINING PROTEIN"/>
    <property type="match status" value="1"/>
</dbReference>
<dbReference type="Proteomes" id="UP000650467">
    <property type="component" value="Unassembled WGS sequence"/>
</dbReference>
<organism evidence="2 3">
    <name type="scientific">Chlamydomonas incerta</name>
    <dbReference type="NCBI Taxonomy" id="51695"/>
    <lineage>
        <taxon>Eukaryota</taxon>
        <taxon>Viridiplantae</taxon>
        <taxon>Chlorophyta</taxon>
        <taxon>core chlorophytes</taxon>
        <taxon>Chlorophyceae</taxon>
        <taxon>CS clade</taxon>
        <taxon>Chlamydomonadales</taxon>
        <taxon>Chlamydomonadaceae</taxon>
        <taxon>Chlamydomonas</taxon>
    </lineage>
</organism>
<dbReference type="EMBL" id="JAEHOC010000105">
    <property type="protein sequence ID" value="KAG2422480.1"/>
    <property type="molecule type" value="Genomic_DNA"/>
</dbReference>
<dbReference type="PANTHER" id="PTHR34407">
    <property type="entry name" value="EXPRESSED PROTEIN"/>
    <property type="match status" value="1"/>
</dbReference>
<name>A0A835SLA0_CHLIN</name>
<feature type="compositionally biased region" description="Low complexity" evidence="1">
    <location>
        <begin position="329"/>
        <end position="354"/>
    </location>
</feature>